<dbReference type="PROSITE" id="PS00463">
    <property type="entry name" value="ZN2_CY6_FUNGAL_1"/>
    <property type="match status" value="1"/>
</dbReference>
<evidence type="ECO:0000259" key="7">
    <source>
        <dbReference type="PROSITE" id="PS50048"/>
    </source>
</evidence>
<feature type="domain" description="Zn(2)-C6 fungal-type" evidence="7">
    <location>
        <begin position="44"/>
        <end position="75"/>
    </location>
</feature>
<dbReference type="Pfam" id="PF00172">
    <property type="entry name" value="Zn_clus"/>
    <property type="match status" value="1"/>
</dbReference>
<dbReference type="GO" id="GO:0006351">
    <property type="term" value="P:DNA-templated transcription"/>
    <property type="evidence" value="ECO:0007669"/>
    <property type="project" value="InterPro"/>
</dbReference>
<sequence length="715" mass="80082">MDSSRGHYQITTPGDEAQPKVEALTQEEINERLRRKRKARGQKACHPCRQRKVGCNYQHPCQKCIDRNHPELCLYEPLSKRANIDANTTTTITIAGQGIPPSTPIEGQPMGWSRISERLQTIEQAIQELRTELKDLPGRDGSPSTLVGRPKVERTGGDSSSEGVDQDNFAIHTSNEVTGETVHLGGNSVPAMVFSLKSDPNEYDAQDVLGKSILPLFGLDNESATYPFVDLWGLPHGSYARLQAMCRLLPTDADCLQYFAQYRDTAHVLFPGVVDIKQFEGELTHFLINKAAASRDAPYEALSNDNIYGKTLHWVGLLFAILASGYQCSSLPHKERQLTSQVYVCCAYECLRIINYLSNSKLLDIQTLLVLGNVISNNMNSGIAWCLLGLTIRIGQSLGLHQKTYRTSSEAERSVREELWWRIVWQDSLISITFDRASSTPTISHHKSVQPVDNTWLSYTDCMKILCETGLEIVRERSKHTDPRQELIRINRHQEDLSRMMDHALHHLKDATACQSMRDQLEHWNLYLHRSYILSELYRSALKRRQTSSELGNFRATCLENMANTVDAFLGLSNVTRFATQSWAAVHRSLSSALLLGILKQPHSKPRVRTLLDKLIVVMSSINSSLDPNEHSAPIARAVRALARLNAHHGSEVGTEYSASGDTIPTWERGTSSDTLMYYGHPSNEASGDDGGRSEDSPYELMEKILWGSQGISPV</sequence>
<dbReference type="Gene3D" id="4.10.240.10">
    <property type="entry name" value="Zn(2)-C6 fungal-type DNA-binding domain"/>
    <property type="match status" value="1"/>
</dbReference>
<dbReference type="SUPFAM" id="SSF57701">
    <property type="entry name" value="Zn2/Cys6 DNA-binding domain"/>
    <property type="match status" value="1"/>
</dbReference>
<keyword evidence="2" id="KW-0805">Transcription regulation</keyword>
<evidence type="ECO:0000256" key="4">
    <source>
        <dbReference type="ARBA" id="ARBA00023163"/>
    </source>
</evidence>
<dbReference type="PANTHER" id="PTHR43374:SF1">
    <property type="entry name" value="FLAVIN PRENYLTRANSFERASE PAD1, MITOCHONDRIAL"/>
    <property type="match status" value="1"/>
</dbReference>
<dbReference type="SMART" id="SM00906">
    <property type="entry name" value="Fungal_trans"/>
    <property type="match status" value="1"/>
</dbReference>
<feature type="region of interest" description="Disordered" evidence="6">
    <location>
        <begin position="135"/>
        <end position="166"/>
    </location>
</feature>
<feature type="region of interest" description="Disordered" evidence="6">
    <location>
        <begin position="1"/>
        <end position="22"/>
    </location>
</feature>
<proteinExistence type="predicted"/>
<dbReference type="STRING" id="1442368.A0A0D2GPP4"/>
<dbReference type="GO" id="GO:0016831">
    <property type="term" value="F:carboxy-lyase activity"/>
    <property type="evidence" value="ECO:0007669"/>
    <property type="project" value="TreeGrafter"/>
</dbReference>
<dbReference type="Proteomes" id="UP000053029">
    <property type="component" value="Unassembled WGS sequence"/>
</dbReference>
<dbReference type="GeneID" id="25311809"/>
<dbReference type="VEuPathDB" id="FungiDB:Z517_12319"/>
<evidence type="ECO:0000256" key="3">
    <source>
        <dbReference type="ARBA" id="ARBA00023125"/>
    </source>
</evidence>
<keyword evidence="3" id="KW-0238">DNA-binding</keyword>
<keyword evidence="5" id="KW-0539">Nucleus</keyword>
<accession>A0A0D2GPP4</accession>
<dbReference type="GO" id="GO:0008270">
    <property type="term" value="F:zinc ion binding"/>
    <property type="evidence" value="ECO:0007669"/>
    <property type="project" value="InterPro"/>
</dbReference>
<keyword evidence="9" id="KW-1185">Reference proteome</keyword>
<dbReference type="GO" id="GO:0000981">
    <property type="term" value="F:DNA-binding transcription factor activity, RNA polymerase II-specific"/>
    <property type="evidence" value="ECO:0007669"/>
    <property type="project" value="InterPro"/>
</dbReference>
<dbReference type="InterPro" id="IPR007219">
    <property type="entry name" value="XnlR_reg_dom"/>
</dbReference>
<evidence type="ECO:0000256" key="1">
    <source>
        <dbReference type="ARBA" id="ARBA00022723"/>
    </source>
</evidence>
<dbReference type="EMBL" id="KN846977">
    <property type="protein sequence ID" value="KIW74379.1"/>
    <property type="molecule type" value="Genomic_DNA"/>
</dbReference>
<evidence type="ECO:0000256" key="6">
    <source>
        <dbReference type="SAM" id="MobiDB-lite"/>
    </source>
</evidence>
<dbReference type="SMART" id="SM00066">
    <property type="entry name" value="GAL4"/>
    <property type="match status" value="1"/>
</dbReference>
<dbReference type="HOGENOM" id="CLU_014095_0_1_1"/>
<dbReference type="GO" id="GO:0003677">
    <property type="term" value="F:DNA binding"/>
    <property type="evidence" value="ECO:0007669"/>
    <property type="project" value="UniProtKB-KW"/>
</dbReference>
<dbReference type="PROSITE" id="PS50048">
    <property type="entry name" value="ZN2_CY6_FUNGAL_2"/>
    <property type="match status" value="1"/>
</dbReference>
<dbReference type="RefSeq" id="XP_013278187.1">
    <property type="nucleotide sequence ID" value="XM_013422733.1"/>
</dbReference>
<evidence type="ECO:0000313" key="9">
    <source>
        <dbReference type="Proteomes" id="UP000053029"/>
    </source>
</evidence>
<dbReference type="PANTHER" id="PTHR43374">
    <property type="entry name" value="FLAVIN PRENYLTRANSFERASE"/>
    <property type="match status" value="1"/>
</dbReference>
<reference evidence="8 9" key="1">
    <citation type="submission" date="2015-01" db="EMBL/GenBank/DDBJ databases">
        <title>The Genome Sequence of Fonsecaea pedrosoi CBS 271.37.</title>
        <authorList>
            <consortium name="The Broad Institute Genomics Platform"/>
            <person name="Cuomo C."/>
            <person name="de Hoog S."/>
            <person name="Gorbushina A."/>
            <person name="Stielow B."/>
            <person name="Teixiera M."/>
            <person name="Abouelleil A."/>
            <person name="Chapman S.B."/>
            <person name="Priest M."/>
            <person name="Young S.K."/>
            <person name="Wortman J."/>
            <person name="Nusbaum C."/>
            <person name="Birren B."/>
        </authorList>
    </citation>
    <scope>NUCLEOTIDE SEQUENCE [LARGE SCALE GENOMIC DNA]</scope>
    <source>
        <strain evidence="8 9">CBS 271.37</strain>
    </source>
</reference>
<evidence type="ECO:0000256" key="2">
    <source>
        <dbReference type="ARBA" id="ARBA00023015"/>
    </source>
</evidence>
<dbReference type="OrthoDB" id="1747771at2759"/>
<dbReference type="InterPro" id="IPR036864">
    <property type="entry name" value="Zn2-C6_fun-type_DNA-bd_sf"/>
</dbReference>
<dbReference type="AlphaFoldDB" id="A0A0D2GPP4"/>
<evidence type="ECO:0000313" key="8">
    <source>
        <dbReference type="EMBL" id="KIW74379.1"/>
    </source>
</evidence>
<dbReference type="CDD" id="cd12148">
    <property type="entry name" value="fungal_TF_MHR"/>
    <property type="match status" value="1"/>
</dbReference>
<dbReference type="InterPro" id="IPR001138">
    <property type="entry name" value="Zn2Cys6_DnaBD"/>
</dbReference>
<dbReference type="CDD" id="cd00067">
    <property type="entry name" value="GAL4"/>
    <property type="match status" value="1"/>
</dbReference>
<dbReference type="InterPro" id="IPR004507">
    <property type="entry name" value="UbiX-like"/>
</dbReference>
<protein>
    <recommendedName>
        <fullName evidence="7">Zn(2)-C6 fungal-type domain-containing protein</fullName>
    </recommendedName>
</protein>
<organism evidence="8 9">
    <name type="scientific">Fonsecaea pedrosoi CBS 271.37</name>
    <dbReference type="NCBI Taxonomy" id="1442368"/>
    <lineage>
        <taxon>Eukaryota</taxon>
        <taxon>Fungi</taxon>
        <taxon>Dikarya</taxon>
        <taxon>Ascomycota</taxon>
        <taxon>Pezizomycotina</taxon>
        <taxon>Eurotiomycetes</taxon>
        <taxon>Chaetothyriomycetidae</taxon>
        <taxon>Chaetothyriales</taxon>
        <taxon>Herpotrichiellaceae</taxon>
        <taxon>Fonsecaea</taxon>
    </lineage>
</organism>
<keyword evidence="4" id="KW-0804">Transcription</keyword>
<keyword evidence="1" id="KW-0479">Metal-binding</keyword>
<gene>
    <name evidence="8" type="ORF">Z517_12319</name>
</gene>
<name>A0A0D2GPP4_9EURO</name>
<dbReference type="Pfam" id="PF04082">
    <property type="entry name" value="Fungal_trans"/>
    <property type="match status" value="1"/>
</dbReference>
<evidence type="ECO:0000256" key="5">
    <source>
        <dbReference type="ARBA" id="ARBA00023242"/>
    </source>
</evidence>